<evidence type="ECO:0000256" key="1">
    <source>
        <dbReference type="ARBA" id="ARBA00001966"/>
    </source>
</evidence>
<dbReference type="GO" id="GO:0019104">
    <property type="term" value="F:DNA N-glycosylase activity"/>
    <property type="evidence" value="ECO:0007669"/>
    <property type="project" value="InterPro"/>
</dbReference>
<feature type="compositionally biased region" description="Basic residues" evidence="5">
    <location>
        <begin position="244"/>
        <end position="255"/>
    </location>
</feature>
<feature type="compositionally biased region" description="Low complexity" evidence="5">
    <location>
        <begin position="112"/>
        <end position="134"/>
    </location>
</feature>
<keyword evidence="3" id="KW-0408">Iron</keyword>
<sequence>MAAVAEAEADLGPQLGRSPATPDIVRKPAQASWTSGADGSCCTALFTSAATALAAGPGKAESDGFTSVPSPVQEQSQSVPKDLGEVDCAQVSTQESSTLPPLVGKFSDKIAQQEQQQQQEEGVASGSDAGGAAPVPTPEKVEPTPRRRWKKSTKGVLRFKVVKDKVVKPKVTPKTATPRKVKKDKKQQMPEDGSHSAGAASSNSARRKLDLDSSQSKTCFSRAELMNNLKCLAKSHALNAEPTRRKRSKRGRKRKQMILAHQGTLTGASSSALVPLWGSAQLDIARYGNHGKRLWNKVLGLTEETLRVCDVLAKWDGSDSESFEGFDIGSGPEWDQTRHVFERLVDIFIAAMLDLLGPRKFSPWGGSLIDSVVGTFLTQNVADNLSSHAFMNLAAKFPPRKRCHKAEDCSNTAPLVDGVDENLNPNEAYDTFDSVDSDFGEYIDSEEEDGHDTEAKGHYGEEYNRLIENFIDNLKENGISTWDSDLMNLVKDKSGNPICTERTLRKFVASLRPVPSSIWKELREEAYRKGYSDTSRTSDAVDWESVLHAPIAEVAKCIELRGQHYILALRIQVFLMNVKKAQDGSFDLDWLRYISREKAKNFLLSIHGIGVKSADCIRLLSLRHKAFPVDVNVARIVTRLGWVKLQPINGAEFHLINSYPIMRDVQRYLWPRLCTIDKEKLYELHCLMITFGKVMCTKINPNCSACPFSAQCKYSNSSLARKSLPPPEKHEHEHGEQQSSMVASGRFLLSNDSCMPSAQHMYQHQIEISRTAETPPIHNCEPIVEMPQSPEYEYEAPNEQEDFYEDHICDLEDIIPGVQYDGEIDLCSSKHVLNSRSWTPKCGKDLVVMNPKSSFGPNKKLKNVGRLRTEHNAYVLPDDHVILEEFEERVPEDLCPYLLVIISCPNDYTVEGTVLIPCRTANRGKFPLNGTYFQANEVFADHSSSRHPITIPRECIGMLDRSIVYFGSSIHSIARGQTRHDIEECFKKGYVCVRGFHRRTRTPMRLCSTLHANTIKKEAIKKEAMKKEGGETPTKRARTSPEGKSKEKKASSANQVPMAA</sequence>
<dbReference type="KEGG" id="sita:101762067"/>
<evidence type="ECO:0000256" key="5">
    <source>
        <dbReference type="SAM" id="MobiDB-lite"/>
    </source>
</evidence>
<feature type="region of interest" description="Disordered" evidence="5">
    <location>
        <begin position="1019"/>
        <end position="1060"/>
    </location>
</feature>
<dbReference type="InterPro" id="IPR011257">
    <property type="entry name" value="DNA_glycosylase"/>
</dbReference>
<reference evidence="7" key="2">
    <citation type="submission" date="2015-07" db="EMBL/GenBank/DDBJ databases">
        <authorList>
            <person name="Noorani M."/>
        </authorList>
    </citation>
    <scope>NUCLEOTIDE SEQUENCE</scope>
    <source>
        <strain evidence="7">Yugu1</strain>
    </source>
</reference>
<dbReference type="GO" id="GO:0006281">
    <property type="term" value="P:DNA repair"/>
    <property type="evidence" value="ECO:0007669"/>
    <property type="project" value="InterPro"/>
</dbReference>
<keyword evidence="4" id="KW-0411">Iron-sulfur</keyword>
<dbReference type="Gene3D" id="1.10.1670.10">
    <property type="entry name" value="Helix-hairpin-Helix base-excision DNA repair enzymes (C-terminal)"/>
    <property type="match status" value="1"/>
</dbReference>
<feature type="compositionally biased region" description="Low complexity" evidence="5">
    <location>
        <begin position="67"/>
        <end position="80"/>
    </location>
</feature>
<dbReference type="SUPFAM" id="SSF48150">
    <property type="entry name" value="DNA-glycosylase"/>
    <property type="match status" value="1"/>
</dbReference>
<dbReference type="Pfam" id="PF15628">
    <property type="entry name" value="RRM_DME"/>
    <property type="match status" value="1"/>
</dbReference>
<protein>
    <recommendedName>
        <fullName evidence="6">Demeter RRM-fold domain-containing protein</fullName>
    </recommendedName>
</protein>
<gene>
    <name evidence="7" type="ORF">SETIT_1G164500v2</name>
</gene>
<dbReference type="PANTHER" id="PTHR46213">
    <property type="entry name" value="TRANSCRIPTIONAL ACTIVATOR DEMETER"/>
    <property type="match status" value="1"/>
</dbReference>
<dbReference type="GO" id="GO:0046872">
    <property type="term" value="F:metal ion binding"/>
    <property type="evidence" value="ECO:0007669"/>
    <property type="project" value="UniProtKB-KW"/>
</dbReference>
<dbReference type="GO" id="GO:0141166">
    <property type="term" value="P:chromosomal 5-methylcytosine DNA demethylation pathway"/>
    <property type="evidence" value="ECO:0007669"/>
    <property type="project" value="InterPro"/>
</dbReference>
<comment type="cofactor">
    <cofactor evidence="1">
        <name>[4Fe-4S] cluster</name>
        <dbReference type="ChEBI" id="CHEBI:49883"/>
    </cofactor>
</comment>
<evidence type="ECO:0000256" key="4">
    <source>
        <dbReference type="ARBA" id="ARBA00023014"/>
    </source>
</evidence>
<dbReference type="GO" id="GO:0051536">
    <property type="term" value="F:iron-sulfur cluster binding"/>
    <property type="evidence" value="ECO:0007669"/>
    <property type="project" value="UniProtKB-KW"/>
</dbReference>
<feature type="region of interest" description="Disordered" evidence="5">
    <location>
        <begin position="169"/>
        <end position="213"/>
    </location>
</feature>
<feature type="region of interest" description="Disordered" evidence="5">
    <location>
        <begin position="53"/>
        <end position="155"/>
    </location>
</feature>
<dbReference type="PANTHER" id="PTHR46213:SF4">
    <property type="entry name" value="OS02G0496500 PROTEIN"/>
    <property type="match status" value="1"/>
</dbReference>
<feature type="compositionally biased region" description="Polar residues" evidence="5">
    <location>
        <begin position="90"/>
        <end position="99"/>
    </location>
</feature>
<dbReference type="InterPro" id="IPR044811">
    <property type="entry name" value="DME/ROS1"/>
</dbReference>
<evidence type="ECO:0000313" key="7">
    <source>
        <dbReference type="EMBL" id="RCV06463.1"/>
    </source>
</evidence>
<keyword evidence="2" id="KW-0479">Metal-binding</keyword>
<dbReference type="InterPro" id="IPR028925">
    <property type="entry name" value="RRM_DME"/>
</dbReference>
<feature type="region of interest" description="Disordered" evidence="5">
    <location>
        <begin position="236"/>
        <end position="255"/>
    </location>
</feature>
<feature type="domain" description="Demeter RRM-fold" evidence="6">
    <location>
        <begin position="912"/>
        <end position="1012"/>
    </location>
</feature>
<name>A0A368PLH8_SETIT</name>
<evidence type="ECO:0000256" key="3">
    <source>
        <dbReference type="ARBA" id="ARBA00023004"/>
    </source>
</evidence>
<dbReference type="InterPro" id="IPR023170">
    <property type="entry name" value="HhH_base_excis_C"/>
</dbReference>
<evidence type="ECO:0000259" key="6">
    <source>
        <dbReference type="Pfam" id="PF15628"/>
    </source>
</evidence>
<proteinExistence type="predicted"/>
<dbReference type="OrthoDB" id="5607at2759"/>
<feature type="compositionally biased region" description="Basic and acidic residues" evidence="5">
    <location>
        <begin position="1019"/>
        <end position="1050"/>
    </location>
</feature>
<dbReference type="AlphaFoldDB" id="A0A368PLH8"/>
<feature type="region of interest" description="Disordered" evidence="5">
    <location>
        <begin position="1"/>
        <end position="38"/>
    </location>
</feature>
<accession>A0A368PLH8</accession>
<dbReference type="GO" id="GO:0035514">
    <property type="term" value="F:DNA demethylase activity"/>
    <property type="evidence" value="ECO:0007669"/>
    <property type="project" value="InterPro"/>
</dbReference>
<feature type="compositionally biased region" description="Low complexity" evidence="5">
    <location>
        <begin position="195"/>
        <end position="204"/>
    </location>
</feature>
<reference evidence="7" key="1">
    <citation type="journal article" date="2012" name="Nat. Biotechnol.">
        <title>Reference genome sequence of the model plant Setaria.</title>
        <authorList>
            <person name="Bennetzen J.L."/>
            <person name="Schmutz J."/>
            <person name="Wang H."/>
            <person name="Percifield R."/>
            <person name="Hawkins J."/>
            <person name="Pontaroli A.C."/>
            <person name="Estep M."/>
            <person name="Feng L."/>
            <person name="Vaughn J.N."/>
            <person name="Grimwood J."/>
            <person name="Jenkins J."/>
            <person name="Barry K."/>
            <person name="Lindquist E."/>
            <person name="Hellsten U."/>
            <person name="Deshpande S."/>
            <person name="Wang X."/>
            <person name="Wu X."/>
            <person name="Mitros T."/>
            <person name="Triplett J."/>
            <person name="Yang X."/>
            <person name="Ye C.Y."/>
            <person name="Mauro-Herrera M."/>
            <person name="Wang L."/>
            <person name="Li P."/>
            <person name="Sharma M."/>
            <person name="Sharma R."/>
            <person name="Ronald P.C."/>
            <person name="Panaud O."/>
            <person name="Kellogg E.A."/>
            <person name="Brutnell T.P."/>
            <person name="Doust A.N."/>
            <person name="Tuskan G.A."/>
            <person name="Rokhsar D."/>
            <person name="Devos K.M."/>
        </authorList>
    </citation>
    <scope>NUCLEOTIDE SEQUENCE [LARGE SCALE GENOMIC DNA]</scope>
    <source>
        <strain evidence="7">Yugu1</strain>
    </source>
</reference>
<evidence type="ECO:0000256" key="2">
    <source>
        <dbReference type="ARBA" id="ARBA00022723"/>
    </source>
</evidence>
<organism evidence="7">
    <name type="scientific">Setaria italica</name>
    <name type="common">Foxtail millet</name>
    <name type="synonym">Panicum italicum</name>
    <dbReference type="NCBI Taxonomy" id="4555"/>
    <lineage>
        <taxon>Eukaryota</taxon>
        <taxon>Viridiplantae</taxon>
        <taxon>Streptophyta</taxon>
        <taxon>Embryophyta</taxon>
        <taxon>Tracheophyta</taxon>
        <taxon>Spermatophyta</taxon>
        <taxon>Magnoliopsida</taxon>
        <taxon>Liliopsida</taxon>
        <taxon>Poales</taxon>
        <taxon>Poaceae</taxon>
        <taxon>PACMAD clade</taxon>
        <taxon>Panicoideae</taxon>
        <taxon>Panicodae</taxon>
        <taxon>Paniceae</taxon>
        <taxon>Cenchrinae</taxon>
        <taxon>Setaria</taxon>
    </lineage>
</organism>
<dbReference type="EMBL" id="CM003528">
    <property type="protein sequence ID" value="RCV06463.1"/>
    <property type="molecule type" value="Genomic_DNA"/>
</dbReference>